<dbReference type="InterPro" id="IPR023271">
    <property type="entry name" value="Aquaporin-like"/>
</dbReference>
<evidence type="ECO:0000256" key="4">
    <source>
        <dbReference type="ARBA" id="ARBA00022989"/>
    </source>
</evidence>
<keyword evidence="5 8" id="KW-0472">Membrane</keyword>
<keyword evidence="11" id="KW-1185">Reference proteome</keyword>
<gene>
    <name evidence="10" type="primary">NIP3-1</name>
    <name evidence="10" type="ORF">QJS10_CPB11g01937</name>
</gene>
<feature type="transmembrane region" description="Helical" evidence="8">
    <location>
        <begin position="110"/>
        <end position="130"/>
    </location>
</feature>
<evidence type="ECO:0000313" key="11">
    <source>
        <dbReference type="Proteomes" id="UP001180020"/>
    </source>
</evidence>
<evidence type="ECO:0000256" key="8">
    <source>
        <dbReference type="SAM" id="Phobius"/>
    </source>
</evidence>
<dbReference type="GO" id="GO:0015267">
    <property type="term" value="F:channel activity"/>
    <property type="evidence" value="ECO:0007669"/>
    <property type="project" value="InterPro"/>
</dbReference>
<dbReference type="PANTHER" id="PTHR45724:SF11">
    <property type="entry name" value="AQUAPORIN NIP5-1-RELATED"/>
    <property type="match status" value="1"/>
</dbReference>
<evidence type="ECO:0000256" key="5">
    <source>
        <dbReference type="ARBA" id="ARBA00023136"/>
    </source>
</evidence>
<dbReference type="GO" id="GO:0016020">
    <property type="term" value="C:membrane"/>
    <property type="evidence" value="ECO:0007669"/>
    <property type="project" value="UniProtKB-SubCell"/>
</dbReference>
<feature type="transmembrane region" description="Helical" evidence="8">
    <location>
        <begin position="81"/>
        <end position="98"/>
    </location>
</feature>
<dbReference type="AlphaFoldDB" id="A0AAV9DRF7"/>
<evidence type="ECO:0000313" key="10">
    <source>
        <dbReference type="EMBL" id="KAK1303536.1"/>
    </source>
</evidence>
<dbReference type="InterPro" id="IPR001763">
    <property type="entry name" value="Rhodanese-like_dom"/>
</dbReference>
<dbReference type="SMART" id="SM00450">
    <property type="entry name" value="RHOD"/>
    <property type="match status" value="1"/>
</dbReference>
<reference evidence="10" key="2">
    <citation type="submission" date="2023-06" db="EMBL/GenBank/DDBJ databases">
        <authorList>
            <person name="Ma L."/>
            <person name="Liu K.-W."/>
            <person name="Li Z."/>
            <person name="Hsiao Y.-Y."/>
            <person name="Qi Y."/>
            <person name="Fu T."/>
            <person name="Tang G."/>
            <person name="Zhang D."/>
            <person name="Sun W.-H."/>
            <person name="Liu D.-K."/>
            <person name="Li Y."/>
            <person name="Chen G.-Z."/>
            <person name="Liu X.-D."/>
            <person name="Liao X.-Y."/>
            <person name="Jiang Y.-T."/>
            <person name="Yu X."/>
            <person name="Hao Y."/>
            <person name="Huang J."/>
            <person name="Zhao X.-W."/>
            <person name="Ke S."/>
            <person name="Chen Y.-Y."/>
            <person name="Wu W.-L."/>
            <person name="Hsu J.-L."/>
            <person name="Lin Y.-F."/>
            <person name="Huang M.-D."/>
            <person name="Li C.-Y."/>
            <person name="Huang L."/>
            <person name="Wang Z.-W."/>
            <person name="Zhao X."/>
            <person name="Zhong W.-Y."/>
            <person name="Peng D.-H."/>
            <person name="Ahmad S."/>
            <person name="Lan S."/>
            <person name="Zhang J.-S."/>
            <person name="Tsai W.-C."/>
            <person name="Van De Peer Y."/>
            <person name="Liu Z.-J."/>
        </authorList>
    </citation>
    <scope>NUCLEOTIDE SEQUENCE</scope>
    <source>
        <strain evidence="10">CP</strain>
        <tissue evidence="10">Leaves</tissue>
    </source>
</reference>
<dbReference type="PANTHER" id="PTHR45724">
    <property type="entry name" value="AQUAPORIN NIP2-1"/>
    <property type="match status" value="1"/>
</dbReference>
<evidence type="ECO:0000256" key="7">
    <source>
        <dbReference type="SAM" id="MobiDB-lite"/>
    </source>
</evidence>
<reference evidence="10" key="1">
    <citation type="journal article" date="2023" name="Nat. Commun.">
        <title>Diploid and tetraploid genomes of Acorus and the evolution of monocots.</title>
        <authorList>
            <person name="Ma L."/>
            <person name="Liu K.W."/>
            <person name="Li Z."/>
            <person name="Hsiao Y.Y."/>
            <person name="Qi Y."/>
            <person name="Fu T."/>
            <person name="Tang G.D."/>
            <person name="Zhang D."/>
            <person name="Sun W.H."/>
            <person name="Liu D.K."/>
            <person name="Li Y."/>
            <person name="Chen G.Z."/>
            <person name="Liu X.D."/>
            <person name="Liao X.Y."/>
            <person name="Jiang Y.T."/>
            <person name="Yu X."/>
            <person name="Hao Y."/>
            <person name="Huang J."/>
            <person name="Zhao X.W."/>
            <person name="Ke S."/>
            <person name="Chen Y.Y."/>
            <person name="Wu W.L."/>
            <person name="Hsu J.L."/>
            <person name="Lin Y.F."/>
            <person name="Huang M.D."/>
            <person name="Li C.Y."/>
            <person name="Huang L."/>
            <person name="Wang Z.W."/>
            <person name="Zhao X."/>
            <person name="Zhong W.Y."/>
            <person name="Peng D.H."/>
            <person name="Ahmad S."/>
            <person name="Lan S."/>
            <person name="Zhang J.S."/>
            <person name="Tsai W.C."/>
            <person name="Van de Peer Y."/>
            <person name="Liu Z.J."/>
        </authorList>
    </citation>
    <scope>NUCLEOTIDE SEQUENCE</scope>
    <source>
        <strain evidence="10">CP</strain>
    </source>
</reference>
<dbReference type="InterPro" id="IPR034294">
    <property type="entry name" value="Aquaporin_transptr"/>
</dbReference>
<keyword evidence="4 8" id="KW-1133">Transmembrane helix</keyword>
<keyword evidence="3 6" id="KW-0812">Transmembrane</keyword>
<sequence length="420" mass="45329">MPGPENIGTPDESALATPGTPAPLFPPDRIDSLSYERNSQYQNSTPRGKCSPLDSWMPNKTCIADVPIPGVSLTRKMGAEFFGTFILIFGAAAAPAPIVNQKYEGAGELISNAASAGLAVMVVVLSTGHISGAHLNPSVTIAFAALRHFPWIHVPFYIAAQVCASVCASFALKGIYNPFMSGGVTVPSVSAGHAFALEFVTTFILMFVITAVATDTRAVGELAGLAIGATVMMNILIAGIPKNRYPTFSQILRSSIPLKSTLQEEQLHISYTTYKSTTNSTIAFSVWFPKHLLNHQMENQKSPEPVKAITSVSVHDAKDLLRSGYRYLDVRMFQDFNKGHVESAFNVPYYASVTPEGKVKNPQFLEQVSVLFSKDDHILVGCNSGVRSQRATTDLLNAGFEKVKNVTGGYLAWMDNKSTA</sequence>
<dbReference type="InterPro" id="IPR000425">
    <property type="entry name" value="MIP"/>
</dbReference>
<dbReference type="Pfam" id="PF00230">
    <property type="entry name" value="MIP"/>
    <property type="match status" value="1"/>
</dbReference>
<name>A0AAV9DRF7_ACOCL</name>
<organism evidence="10 11">
    <name type="scientific">Acorus calamus</name>
    <name type="common">Sweet flag</name>
    <dbReference type="NCBI Taxonomy" id="4465"/>
    <lineage>
        <taxon>Eukaryota</taxon>
        <taxon>Viridiplantae</taxon>
        <taxon>Streptophyta</taxon>
        <taxon>Embryophyta</taxon>
        <taxon>Tracheophyta</taxon>
        <taxon>Spermatophyta</taxon>
        <taxon>Magnoliopsida</taxon>
        <taxon>Liliopsida</taxon>
        <taxon>Acoraceae</taxon>
        <taxon>Acorus</taxon>
    </lineage>
</organism>
<evidence type="ECO:0000259" key="9">
    <source>
        <dbReference type="PROSITE" id="PS50206"/>
    </source>
</evidence>
<comment type="subcellular location">
    <subcellularLocation>
        <location evidence="1">Membrane</location>
        <topology evidence="1">Multi-pass membrane protein</topology>
    </subcellularLocation>
</comment>
<dbReference type="InterPro" id="IPR036873">
    <property type="entry name" value="Rhodanese-like_dom_sf"/>
</dbReference>
<dbReference type="Proteomes" id="UP001180020">
    <property type="component" value="Unassembled WGS sequence"/>
</dbReference>
<accession>A0AAV9DRF7</accession>
<dbReference type="Gene3D" id="3.40.250.10">
    <property type="entry name" value="Rhodanese-like domain"/>
    <property type="match status" value="1"/>
</dbReference>
<proteinExistence type="inferred from homology"/>
<feature type="domain" description="Rhodanese" evidence="9">
    <location>
        <begin position="321"/>
        <end position="418"/>
    </location>
</feature>
<evidence type="ECO:0000256" key="1">
    <source>
        <dbReference type="ARBA" id="ARBA00004141"/>
    </source>
</evidence>
<comment type="similarity">
    <text evidence="6">Belongs to the MIP/aquaporin (TC 1.A.8) family.</text>
</comment>
<dbReference type="PROSITE" id="PS50206">
    <property type="entry name" value="RHODANESE_3"/>
    <property type="match status" value="1"/>
</dbReference>
<feature type="transmembrane region" description="Helical" evidence="8">
    <location>
        <begin position="151"/>
        <end position="172"/>
    </location>
</feature>
<feature type="transmembrane region" description="Helical" evidence="8">
    <location>
        <begin position="192"/>
        <end position="213"/>
    </location>
</feature>
<feature type="region of interest" description="Disordered" evidence="7">
    <location>
        <begin position="1"/>
        <end position="30"/>
    </location>
</feature>
<dbReference type="PRINTS" id="PR00783">
    <property type="entry name" value="MINTRINSICP"/>
</dbReference>
<dbReference type="CDD" id="cd00158">
    <property type="entry name" value="RHOD"/>
    <property type="match status" value="1"/>
</dbReference>
<dbReference type="EMBL" id="JAUJYO010000011">
    <property type="protein sequence ID" value="KAK1303536.1"/>
    <property type="molecule type" value="Genomic_DNA"/>
</dbReference>
<keyword evidence="2 6" id="KW-0813">Transport</keyword>
<protein>
    <submittedName>
        <fullName evidence="10">Aquaporin NIP3-1</fullName>
    </submittedName>
</protein>
<dbReference type="Gene3D" id="1.20.1080.10">
    <property type="entry name" value="Glycerol uptake facilitator protein"/>
    <property type="match status" value="1"/>
</dbReference>
<evidence type="ECO:0000256" key="3">
    <source>
        <dbReference type="ARBA" id="ARBA00022692"/>
    </source>
</evidence>
<comment type="caution">
    <text evidence="10">The sequence shown here is derived from an EMBL/GenBank/DDBJ whole genome shotgun (WGS) entry which is preliminary data.</text>
</comment>
<dbReference type="SUPFAM" id="SSF52821">
    <property type="entry name" value="Rhodanese/Cell cycle control phosphatase"/>
    <property type="match status" value="1"/>
</dbReference>
<evidence type="ECO:0000256" key="6">
    <source>
        <dbReference type="RuleBase" id="RU000477"/>
    </source>
</evidence>
<dbReference type="SUPFAM" id="SSF81338">
    <property type="entry name" value="Aquaporin-like"/>
    <property type="match status" value="1"/>
</dbReference>
<dbReference type="Pfam" id="PF00581">
    <property type="entry name" value="Rhodanese"/>
    <property type="match status" value="1"/>
</dbReference>
<dbReference type="InterPro" id="IPR022357">
    <property type="entry name" value="MIP_CS"/>
</dbReference>
<dbReference type="PROSITE" id="PS00221">
    <property type="entry name" value="MIP"/>
    <property type="match status" value="1"/>
</dbReference>
<feature type="transmembrane region" description="Helical" evidence="8">
    <location>
        <begin position="222"/>
        <end position="240"/>
    </location>
</feature>
<evidence type="ECO:0000256" key="2">
    <source>
        <dbReference type="ARBA" id="ARBA00022448"/>
    </source>
</evidence>